<dbReference type="EMBL" id="AGEG01000014">
    <property type="protein sequence ID" value="EHR36480.1"/>
    <property type="molecule type" value="Genomic_DNA"/>
</dbReference>
<comment type="caution">
    <text evidence="1">The sequence shown here is derived from an EMBL/GenBank/DDBJ whole genome shotgun (WGS) entry which is preliminary data.</text>
</comment>
<reference evidence="1 2" key="1">
    <citation type="submission" date="2012-01" db="EMBL/GenBank/DDBJ databases">
        <title>The Genome Sequence of Facklamia languida CCUG 37842.</title>
        <authorList>
            <consortium name="The Broad Institute Genome Sequencing Platform"/>
            <person name="Earl A."/>
            <person name="Ward D."/>
            <person name="Feldgarden M."/>
            <person name="Gevers D."/>
            <person name="Huys G."/>
            <person name="Young S.K."/>
            <person name="Zeng Q."/>
            <person name="Gargeya S."/>
            <person name="Fitzgerald M."/>
            <person name="Haas B."/>
            <person name="Abouelleil A."/>
            <person name="Alvarado L."/>
            <person name="Arachchi H.M."/>
            <person name="Berlin A."/>
            <person name="Chapman S.B."/>
            <person name="Gearin G."/>
            <person name="Goldberg J."/>
            <person name="Griggs A."/>
            <person name="Gujja S."/>
            <person name="Hansen M."/>
            <person name="Heiman D."/>
            <person name="Howarth C."/>
            <person name="Larimer J."/>
            <person name="Lui A."/>
            <person name="MacDonald P.J.P."/>
            <person name="McCowen C."/>
            <person name="Montmayeur A."/>
            <person name="Murphy C."/>
            <person name="Neiman D."/>
            <person name="Pearson M."/>
            <person name="Priest M."/>
            <person name="Roberts A."/>
            <person name="Saif S."/>
            <person name="Shea T."/>
            <person name="Sisk P."/>
            <person name="Stolte C."/>
            <person name="Sykes S."/>
            <person name="Wortman J."/>
            <person name="Nusbaum C."/>
            <person name="Birren B."/>
        </authorList>
    </citation>
    <scope>NUCLEOTIDE SEQUENCE [LARGE SCALE GENOMIC DNA]</scope>
    <source>
        <strain evidence="1 2">CCUG 37842</strain>
    </source>
</reference>
<dbReference type="eggNOG" id="ENOG5030TEQ">
    <property type="taxonomic scope" value="Bacteria"/>
</dbReference>
<dbReference type="Proteomes" id="UP000006190">
    <property type="component" value="Unassembled WGS sequence"/>
</dbReference>
<organism evidence="1 2">
    <name type="scientific">Facklamia languida CCUG 37842</name>
    <dbReference type="NCBI Taxonomy" id="883113"/>
    <lineage>
        <taxon>Bacteria</taxon>
        <taxon>Bacillati</taxon>
        <taxon>Bacillota</taxon>
        <taxon>Bacilli</taxon>
        <taxon>Lactobacillales</taxon>
        <taxon>Aerococcaceae</taxon>
        <taxon>Facklamia</taxon>
    </lineage>
</organism>
<evidence type="ECO:0000313" key="2">
    <source>
        <dbReference type="Proteomes" id="UP000006190"/>
    </source>
</evidence>
<sequence>MVIKVLFDEKDYRVFDNTDSRNYFKEILQSYYSQNYRATVVLLYSFVIYDLFIKLQKMANEGDKKADKKLKEVNAMIEDDEKYSKVENEIIQFFKDNCPLYFDRFIEDIDYLKNCRNKCAHLKVNDNTLYVPSDYHARMLICSMYDHILSVKAPFIMDLFSIAQADVEEYAESISHIPNNGLDNSIKKSIAEKYLKRMTYDSFRKSYKTFVRLLLVSDAEECTKNVYGLYAFAFTMTDFAIKNGYTALFSEETIIDIYSKVNVEGLKDSSRRANAFISLITSYPIIMDIVRDNEEVFDYISKRVLTKPRGLNLYKAFFPRESKSIYCYFKEITSVHEATYTEMLYETVKECDDFDLAEFVLIMAKAIPTFNGFYDADCYMSFFKNHITELSISEINDVLKIYRRNGQCTNRARDAADMAEIEKYIKEQESTEKNTVEE</sequence>
<protein>
    <submittedName>
        <fullName evidence="1">Uncharacterized protein</fullName>
    </submittedName>
</protein>
<dbReference type="RefSeq" id="WP_006309335.1">
    <property type="nucleotide sequence ID" value="NZ_JH601133.1"/>
</dbReference>
<gene>
    <name evidence="1" type="ORF">HMPREF9708_01152</name>
</gene>
<accession>H3NJW3</accession>
<dbReference type="HOGENOM" id="CLU_625210_0_0_9"/>
<evidence type="ECO:0000313" key="1">
    <source>
        <dbReference type="EMBL" id="EHR36480.1"/>
    </source>
</evidence>
<name>H3NJW3_9LACT</name>
<dbReference type="AlphaFoldDB" id="H3NJW3"/>
<dbReference type="STRING" id="883113.HMPREF9708_01152"/>
<dbReference type="PATRIC" id="fig|883113.3.peg.1147"/>
<proteinExistence type="predicted"/>
<keyword evidence="2" id="KW-1185">Reference proteome</keyword>